<dbReference type="PANTHER" id="PTHR32305:SF15">
    <property type="entry name" value="PROTEIN RHSA-RELATED"/>
    <property type="match status" value="1"/>
</dbReference>
<dbReference type="InterPro" id="IPR040559">
    <property type="entry name" value="CdiA_C"/>
</dbReference>
<organism evidence="5 6">
    <name type="scientific">Paenibacillus hunanensis</name>
    <dbReference type="NCBI Taxonomy" id="539262"/>
    <lineage>
        <taxon>Bacteria</taxon>
        <taxon>Bacillati</taxon>
        <taxon>Bacillota</taxon>
        <taxon>Bacilli</taxon>
        <taxon>Bacillales</taxon>
        <taxon>Paenibacillaceae</taxon>
        <taxon>Paenibacillus</taxon>
    </lineage>
</organism>
<comment type="caution">
    <text evidence="5">The sequence shown here is derived from an EMBL/GenBank/DDBJ whole genome shotgun (WGS) entry which is preliminary data.</text>
</comment>
<dbReference type="Proteomes" id="UP001185028">
    <property type="component" value="Unassembled WGS sequence"/>
</dbReference>
<evidence type="ECO:0000313" key="5">
    <source>
        <dbReference type="EMBL" id="MDR6246347.1"/>
    </source>
</evidence>
<dbReference type="InterPro" id="IPR022385">
    <property type="entry name" value="Rhs_assc_core"/>
</dbReference>
<protein>
    <submittedName>
        <fullName evidence="5">RHS repeat-associated protein</fullName>
    </submittedName>
</protein>
<proteinExistence type="predicted"/>
<keyword evidence="2" id="KW-0964">Secreted</keyword>
<dbReference type="Pfam" id="PF18451">
    <property type="entry name" value="CdiA_C"/>
    <property type="match status" value="1"/>
</dbReference>
<dbReference type="Gene3D" id="2.180.10.10">
    <property type="entry name" value="RHS repeat-associated core"/>
    <property type="match status" value="1"/>
</dbReference>
<evidence type="ECO:0000256" key="2">
    <source>
        <dbReference type="ARBA" id="ARBA00022525"/>
    </source>
</evidence>
<dbReference type="RefSeq" id="WP_188778190.1">
    <property type="nucleotide sequence ID" value="NZ_BMMB01000015.1"/>
</dbReference>
<gene>
    <name evidence="5" type="ORF">JOC58_004278</name>
</gene>
<evidence type="ECO:0000259" key="3">
    <source>
        <dbReference type="Pfam" id="PF14449"/>
    </source>
</evidence>
<dbReference type="CDD" id="cd20727">
    <property type="entry name" value="CDI_toxin_Bp_tRNase-like"/>
    <property type="match status" value="1"/>
</dbReference>
<feature type="domain" description="Pre-toxin TG" evidence="3">
    <location>
        <begin position="132"/>
        <end position="195"/>
    </location>
</feature>
<evidence type="ECO:0000256" key="1">
    <source>
        <dbReference type="ARBA" id="ARBA00004613"/>
    </source>
</evidence>
<sequence length="375" mass="40420">MGLISREDAAGNEQTYHYDLRGSTIALTDANGQITDTYMYDTYGEQLEHIGDSQQPFQYNGRDDVQTDPNGLYQMRARYYNPEIKRFVNRDVVTGSIGNGLTMNRYAYVNGNPVSYIDPFGLSADGAEWLKQGGSFVADAIPFVGTAKGIQEVFTGVDLITGQQLSVTDRVAAGGGTLLSWLPGGKVAGKWAVKGTVEGGTWLFKKVVRSSADEVAPTVGRKMAGDNMGVMLRGNRNQPLALPIGNAPSGSSLVIEHSSNLKVSFSESELRVANYMYEQGNQVILRHPVGTRLDGGTSDLLVNGKRYDVYTPETKDASRIIGGIAKKNSQAEGVILDLSKTPVTSEQLGNVIGRVHGIINKGGKTPNINDIIILP</sequence>
<name>A0ABU1J4A4_9BACL</name>
<evidence type="ECO:0000259" key="4">
    <source>
        <dbReference type="Pfam" id="PF18451"/>
    </source>
</evidence>
<dbReference type="NCBIfam" id="TIGR03696">
    <property type="entry name" value="Rhs_assc_core"/>
    <property type="match status" value="1"/>
</dbReference>
<dbReference type="PANTHER" id="PTHR32305">
    <property type="match status" value="1"/>
</dbReference>
<dbReference type="EMBL" id="JAVDQH010000026">
    <property type="protein sequence ID" value="MDR6246347.1"/>
    <property type="molecule type" value="Genomic_DNA"/>
</dbReference>
<dbReference type="InterPro" id="IPR050708">
    <property type="entry name" value="T6SS_VgrG/RHS"/>
</dbReference>
<dbReference type="InterPro" id="IPR006530">
    <property type="entry name" value="YD"/>
</dbReference>
<comment type="subcellular location">
    <subcellularLocation>
        <location evidence="1">Secreted</location>
    </subcellularLocation>
</comment>
<keyword evidence="6" id="KW-1185">Reference proteome</keyword>
<dbReference type="InterPro" id="IPR027797">
    <property type="entry name" value="PT-TG_dom"/>
</dbReference>
<dbReference type="Gene3D" id="3.40.1350.120">
    <property type="match status" value="1"/>
</dbReference>
<dbReference type="NCBIfam" id="TIGR01643">
    <property type="entry name" value="YD_repeat_2x"/>
    <property type="match status" value="1"/>
</dbReference>
<accession>A0ABU1J4A4</accession>
<evidence type="ECO:0000313" key="6">
    <source>
        <dbReference type="Proteomes" id="UP001185028"/>
    </source>
</evidence>
<dbReference type="Pfam" id="PF14449">
    <property type="entry name" value="PT-TG"/>
    <property type="match status" value="1"/>
</dbReference>
<reference evidence="5 6" key="1">
    <citation type="submission" date="2023-07" db="EMBL/GenBank/DDBJ databases">
        <title>Genomic Encyclopedia of Type Strains, Phase IV (KMG-IV): sequencing the most valuable type-strain genomes for metagenomic binning, comparative biology and taxonomic classification.</title>
        <authorList>
            <person name="Goeker M."/>
        </authorList>
    </citation>
    <scope>NUCLEOTIDE SEQUENCE [LARGE SCALE GENOMIC DNA]</scope>
    <source>
        <strain evidence="5 6">DSM 22170</strain>
    </source>
</reference>
<feature type="domain" description="tRNA nuclease CdiA C-terminal" evidence="4">
    <location>
        <begin position="297"/>
        <end position="355"/>
    </location>
</feature>